<evidence type="ECO:0000313" key="2">
    <source>
        <dbReference type="Proteomes" id="UP001152622"/>
    </source>
</evidence>
<protein>
    <submittedName>
        <fullName evidence="1">Uncharacterized protein</fullName>
    </submittedName>
</protein>
<evidence type="ECO:0000313" key="1">
    <source>
        <dbReference type="EMBL" id="KAJ8334071.1"/>
    </source>
</evidence>
<sequence>MCVFVVLFKIVAALCRRAAPLGPLPNEDIHLKDVESLDKYRSYTRYLKTAEEANKKTVWWKTYRQYLKQEKDLELVDIGLPHRRPSRIKQLKERMRLMKESQSNPELEKAMRHHTCMSPAHF</sequence>
<dbReference type="EMBL" id="JAINUF010000021">
    <property type="protein sequence ID" value="KAJ8334071.1"/>
    <property type="molecule type" value="Genomic_DNA"/>
</dbReference>
<gene>
    <name evidence="1" type="ORF">SKAU_G00397100</name>
</gene>
<dbReference type="OrthoDB" id="8956354at2759"/>
<comment type="caution">
    <text evidence="1">The sequence shown here is derived from an EMBL/GenBank/DDBJ whole genome shotgun (WGS) entry which is preliminary data.</text>
</comment>
<reference evidence="1" key="1">
    <citation type="journal article" date="2023" name="Science">
        <title>Genome structures resolve the early diversification of teleost fishes.</title>
        <authorList>
            <person name="Parey E."/>
            <person name="Louis A."/>
            <person name="Montfort J."/>
            <person name="Bouchez O."/>
            <person name="Roques C."/>
            <person name="Iampietro C."/>
            <person name="Lluch J."/>
            <person name="Castinel A."/>
            <person name="Donnadieu C."/>
            <person name="Desvignes T."/>
            <person name="Floi Bucao C."/>
            <person name="Jouanno E."/>
            <person name="Wen M."/>
            <person name="Mejri S."/>
            <person name="Dirks R."/>
            <person name="Jansen H."/>
            <person name="Henkel C."/>
            <person name="Chen W.J."/>
            <person name="Zahm M."/>
            <person name="Cabau C."/>
            <person name="Klopp C."/>
            <person name="Thompson A.W."/>
            <person name="Robinson-Rechavi M."/>
            <person name="Braasch I."/>
            <person name="Lecointre G."/>
            <person name="Bobe J."/>
            <person name="Postlethwait J.H."/>
            <person name="Berthelot C."/>
            <person name="Roest Crollius H."/>
            <person name="Guiguen Y."/>
        </authorList>
    </citation>
    <scope>NUCLEOTIDE SEQUENCE</scope>
    <source>
        <strain evidence="1">WJC10195</strain>
    </source>
</reference>
<dbReference type="Proteomes" id="UP001152622">
    <property type="component" value="Chromosome 21"/>
</dbReference>
<name>A0A9Q1E8A8_SYNKA</name>
<dbReference type="AlphaFoldDB" id="A0A9Q1E8A8"/>
<keyword evidence="2" id="KW-1185">Reference proteome</keyword>
<organism evidence="1 2">
    <name type="scientific">Synaphobranchus kaupii</name>
    <name type="common">Kaup's arrowtooth eel</name>
    <dbReference type="NCBI Taxonomy" id="118154"/>
    <lineage>
        <taxon>Eukaryota</taxon>
        <taxon>Metazoa</taxon>
        <taxon>Chordata</taxon>
        <taxon>Craniata</taxon>
        <taxon>Vertebrata</taxon>
        <taxon>Euteleostomi</taxon>
        <taxon>Actinopterygii</taxon>
        <taxon>Neopterygii</taxon>
        <taxon>Teleostei</taxon>
        <taxon>Anguilliformes</taxon>
        <taxon>Synaphobranchidae</taxon>
        <taxon>Synaphobranchus</taxon>
    </lineage>
</organism>
<accession>A0A9Q1E8A8</accession>
<proteinExistence type="predicted"/>